<dbReference type="EMBL" id="JACOOO010000016">
    <property type="protein sequence ID" value="MBC5628966.1"/>
    <property type="molecule type" value="Genomic_DNA"/>
</dbReference>
<proteinExistence type="predicted"/>
<dbReference type="PANTHER" id="PTHR45138:SF9">
    <property type="entry name" value="DIGUANYLATE CYCLASE DGCM-RELATED"/>
    <property type="match status" value="1"/>
</dbReference>
<comment type="caution">
    <text evidence="2">The sequence shown here is derived from an EMBL/GenBank/DDBJ whole genome shotgun (WGS) entry which is preliminary data.</text>
</comment>
<dbReference type="Gene3D" id="3.30.70.270">
    <property type="match status" value="1"/>
</dbReference>
<evidence type="ECO:0000259" key="1">
    <source>
        <dbReference type="PROSITE" id="PS50887"/>
    </source>
</evidence>
<dbReference type="InterPro" id="IPR043128">
    <property type="entry name" value="Rev_trsase/Diguanyl_cyclase"/>
</dbReference>
<feature type="domain" description="GGDEF" evidence="1">
    <location>
        <begin position="162"/>
        <end position="293"/>
    </location>
</feature>
<dbReference type="CDD" id="cd01949">
    <property type="entry name" value="GGDEF"/>
    <property type="match status" value="1"/>
</dbReference>
<dbReference type="Proteomes" id="UP000596929">
    <property type="component" value="Unassembled WGS sequence"/>
</dbReference>
<dbReference type="PANTHER" id="PTHR45138">
    <property type="entry name" value="REGULATORY COMPONENTS OF SENSORY TRANSDUCTION SYSTEM"/>
    <property type="match status" value="1"/>
</dbReference>
<organism evidence="2 3">
    <name type="scientific">Clostridium hominis</name>
    <dbReference type="NCBI Taxonomy" id="2763036"/>
    <lineage>
        <taxon>Bacteria</taxon>
        <taxon>Bacillati</taxon>
        <taxon>Bacillota</taxon>
        <taxon>Clostridia</taxon>
        <taxon>Eubacteriales</taxon>
        <taxon>Clostridiaceae</taxon>
        <taxon>Clostridium</taxon>
    </lineage>
</organism>
<dbReference type="InterPro" id="IPR029787">
    <property type="entry name" value="Nucleotide_cyclase"/>
</dbReference>
<evidence type="ECO:0000313" key="2">
    <source>
        <dbReference type="EMBL" id="MBC5628966.1"/>
    </source>
</evidence>
<dbReference type="PROSITE" id="PS50887">
    <property type="entry name" value="GGDEF"/>
    <property type="match status" value="1"/>
</dbReference>
<dbReference type="InterPro" id="IPR000160">
    <property type="entry name" value="GGDEF_dom"/>
</dbReference>
<dbReference type="RefSeq" id="WP_042281298.1">
    <property type="nucleotide sequence ID" value="NZ_JACOOO010000016.1"/>
</dbReference>
<dbReference type="SMART" id="SM00267">
    <property type="entry name" value="GGDEF"/>
    <property type="match status" value="1"/>
</dbReference>
<sequence>MENRCNVLSECELLKDLFDKVRVINPLNNEIVDLPHEGVTVSKSKCYNIWKRKSMCENCISIRAFNENKTFIKVEYKDARIYSVTATPTNKNGERYVIECIKDITESMLIDEMGSISIDDIYNKIKKLNELVITDELTGCYNRRYLNERLPLEISESQENGEGLSIVVMDIDNFKNINDKYSHQVGDYVLKEIGKIIRDNIRKEYDWVSRFGGEEFLIAFKNIDNENALRSTERIRKTIEAYKFIYNDLDINVTASFGVVELSDEINEMNALIAAADKNLYKAKELGKNMIIK</sequence>
<dbReference type="Pfam" id="PF00990">
    <property type="entry name" value="GGDEF"/>
    <property type="match status" value="1"/>
</dbReference>
<dbReference type="NCBIfam" id="TIGR00254">
    <property type="entry name" value="GGDEF"/>
    <property type="match status" value="1"/>
</dbReference>
<reference evidence="2 3" key="1">
    <citation type="submission" date="2020-08" db="EMBL/GenBank/DDBJ databases">
        <title>Genome public.</title>
        <authorList>
            <person name="Liu C."/>
            <person name="Sun Q."/>
        </authorList>
    </citation>
    <scope>NUCLEOTIDE SEQUENCE [LARGE SCALE GENOMIC DNA]</scope>
    <source>
        <strain evidence="2 3">NSJ-6</strain>
    </source>
</reference>
<accession>A0ABR7DC50</accession>
<name>A0ABR7DC50_9CLOT</name>
<gene>
    <name evidence="2" type="ORF">H8S20_08680</name>
</gene>
<dbReference type="SUPFAM" id="SSF55073">
    <property type="entry name" value="Nucleotide cyclase"/>
    <property type="match status" value="1"/>
</dbReference>
<keyword evidence="3" id="KW-1185">Reference proteome</keyword>
<protein>
    <submittedName>
        <fullName evidence="2">GGDEF domain-containing protein</fullName>
    </submittedName>
</protein>
<dbReference type="InterPro" id="IPR050469">
    <property type="entry name" value="Diguanylate_Cyclase"/>
</dbReference>
<evidence type="ECO:0000313" key="3">
    <source>
        <dbReference type="Proteomes" id="UP000596929"/>
    </source>
</evidence>